<dbReference type="Pfam" id="PF03619">
    <property type="entry name" value="Solute_trans_a"/>
    <property type="match status" value="1"/>
</dbReference>
<evidence type="ECO:0000313" key="8">
    <source>
        <dbReference type="Proteomes" id="UP001176517"/>
    </source>
</evidence>
<proteinExistence type="predicted"/>
<feature type="transmembrane region" description="Helical" evidence="6">
    <location>
        <begin position="72"/>
        <end position="90"/>
    </location>
</feature>
<feature type="compositionally biased region" description="Gly residues" evidence="5">
    <location>
        <begin position="556"/>
        <end position="567"/>
    </location>
</feature>
<feature type="compositionally biased region" description="Low complexity" evidence="5">
    <location>
        <begin position="1017"/>
        <end position="1049"/>
    </location>
</feature>
<comment type="subcellular location">
    <subcellularLocation>
        <location evidence="1">Membrane</location>
        <topology evidence="1">Multi-pass membrane protein</topology>
    </subcellularLocation>
</comment>
<dbReference type="Proteomes" id="UP001176517">
    <property type="component" value="Unassembled WGS sequence"/>
</dbReference>
<feature type="compositionally biased region" description="Gly residues" evidence="5">
    <location>
        <begin position="887"/>
        <end position="900"/>
    </location>
</feature>
<feature type="transmembrane region" description="Helical" evidence="6">
    <location>
        <begin position="33"/>
        <end position="51"/>
    </location>
</feature>
<evidence type="ECO:0000256" key="3">
    <source>
        <dbReference type="ARBA" id="ARBA00022989"/>
    </source>
</evidence>
<evidence type="ECO:0008006" key="9">
    <source>
        <dbReference type="Google" id="ProtNLM"/>
    </source>
</evidence>
<feature type="region of interest" description="Disordered" evidence="5">
    <location>
        <begin position="365"/>
        <end position="441"/>
    </location>
</feature>
<keyword evidence="2 6" id="KW-0812">Transmembrane</keyword>
<feature type="compositionally biased region" description="Polar residues" evidence="5">
    <location>
        <begin position="840"/>
        <end position="850"/>
    </location>
</feature>
<feature type="transmembrane region" description="Helical" evidence="6">
    <location>
        <begin position="233"/>
        <end position="254"/>
    </location>
</feature>
<feature type="compositionally biased region" description="Basic residues" evidence="5">
    <location>
        <begin position="315"/>
        <end position="332"/>
    </location>
</feature>
<keyword evidence="4 6" id="KW-0472">Membrane</keyword>
<dbReference type="SMART" id="SM01417">
    <property type="entry name" value="Solute_trans_a"/>
    <property type="match status" value="1"/>
</dbReference>
<feature type="compositionally biased region" description="Low complexity" evidence="5">
    <location>
        <begin position="1083"/>
        <end position="1096"/>
    </location>
</feature>
<protein>
    <recommendedName>
        <fullName evidence="9">DUF300-domain-containing protein</fullName>
    </recommendedName>
</protein>
<dbReference type="EMBL" id="JAPDMZ010000259">
    <property type="protein sequence ID" value="KAK0544847.1"/>
    <property type="molecule type" value="Genomic_DNA"/>
</dbReference>
<evidence type="ECO:0000256" key="1">
    <source>
        <dbReference type="ARBA" id="ARBA00004141"/>
    </source>
</evidence>
<evidence type="ECO:0000256" key="5">
    <source>
        <dbReference type="SAM" id="MobiDB-lite"/>
    </source>
</evidence>
<feature type="compositionally biased region" description="Polar residues" evidence="5">
    <location>
        <begin position="642"/>
        <end position="653"/>
    </location>
</feature>
<feature type="transmembrane region" description="Helical" evidence="6">
    <location>
        <begin position="156"/>
        <end position="182"/>
    </location>
</feature>
<dbReference type="PANTHER" id="PTHR23423">
    <property type="entry name" value="ORGANIC SOLUTE TRANSPORTER-RELATED"/>
    <property type="match status" value="1"/>
</dbReference>
<feature type="region of interest" description="Disordered" evidence="5">
    <location>
        <begin position="636"/>
        <end position="660"/>
    </location>
</feature>
<evidence type="ECO:0000256" key="6">
    <source>
        <dbReference type="SAM" id="Phobius"/>
    </source>
</evidence>
<feature type="region of interest" description="Disordered" evidence="5">
    <location>
        <begin position="810"/>
        <end position="901"/>
    </location>
</feature>
<reference evidence="7" key="1">
    <citation type="journal article" date="2023" name="PhytoFront">
        <title>Draft Genome Resources of Seven Strains of Tilletia horrida, Causal Agent of Kernel Smut of Rice.</title>
        <authorList>
            <person name="Khanal S."/>
            <person name="Antony Babu S."/>
            <person name="Zhou X.G."/>
        </authorList>
    </citation>
    <scope>NUCLEOTIDE SEQUENCE</scope>
    <source>
        <strain evidence="7">TX6</strain>
    </source>
</reference>
<feature type="region of interest" description="Disordered" evidence="5">
    <location>
        <begin position="933"/>
        <end position="967"/>
    </location>
</feature>
<feature type="compositionally biased region" description="Polar residues" evidence="5">
    <location>
        <begin position="389"/>
        <end position="400"/>
    </location>
</feature>
<accession>A0AAN6JPT3</accession>
<feature type="region of interest" description="Disordered" evidence="5">
    <location>
        <begin position="1017"/>
        <end position="1120"/>
    </location>
</feature>
<organism evidence="7 8">
    <name type="scientific">Tilletia horrida</name>
    <dbReference type="NCBI Taxonomy" id="155126"/>
    <lineage>
        <taxon>Eukaryota</taxon>
        <taxon>Fungi</taxon>
        <taxon>Dikarya</taxon>
        <taxon>Basidiomycota</taxon>
        <taxon>Ustilaginomycotina</taxon>
        <taxon>Exobasidiomycetes</taxon>
        <taxon>Tilletiales</taxon>
        <taxon>Tilletiaceae</taxon>
        <taxon>Tilletia</taxon>
    </lineage>
</organism>
<gene>
    <name evidence="7" type="ORF">OC846_005900</name>
</gene>
<evidence type="ECO:0000256" key="4">
    <source>
        <dbReference type="ARBA" id="ARBA00023136"/>
    </source>
</evidence>
<feature type="region of interest" description="Disordered" evidence="5">
    <location>
        <begin position="526"/>
        <end position="595"/>
    </location>
</feature>
<dbReference type="InterPro" id="IPR005178">
    <property type="entry name" value="Ostalpha/TMEM184C"/>
</dbReference>
<feature type="compositionally biased region" description="Low complexity" evidence="5">
    <location>
        <begin position="812"/>
        <end position="826"/>
    </location>
</feature>
<dbReference type="AlphaFoldDB" id="A0AAN6JPT3"/>
<feature type="transmembrane region" description="Helical" evidence="6">
    <location>
        <begin position="197"/>
        <end position="221"/>
    </location>
</feature>
<keyword evidence="8" id="KW-1185">Reference proteome</keyword>
<feature type="region of interest" description="Disordered" evidence="5">
    <location>
        <begin position="311"/>
        <end position="342"/>
    </location>
</feature>
<comment type="caution">
    <text evidence="7">The sequence shown here is derived from an EMBL/GenBank/DDBJ whole genome shotgun (WGS) entry which is preliminary data.</text>
</comment>
<dbReference type="GO" id="GO:0016020">
    <property type="term" value="C:membrane"/>
    <property type="evidence" value="ECO:0007669"/>
    <property type="project" value="UniProtKB-SubCell"/>
</dbReference>
<feature type="compositionally biased region" description="Low complexity" evidence="5">
    <location>
        <begin position="934"/>
        <end position="947"/>
    </location>
</feature>
<sequence>MVARCPSTNTADVEQDQFFLNLNISSGLQPHEIGWLISGAAALLTVLIALYNVFSHTYTYTRPLEQRQIIRILLFAPVYAVVSFFSFRYFRTYEYFAIAETAMEAIAISAFLMLLLQYIGHQIEDQKAVFGSKDKTKLPIPFCCWRYRPSKAYFLVLLKWSVLQYVVVRPLLSVAGIVIQYYDLLCTQTYSYKYGEVYIAAVDFASISIALYGLIVLYALLKQDLNGRKPLSKFLTIKLGIFFTFYQSFIFGVLQDHGVLKPTTYWTSTNIANGLNALCTSLEMVIVAFWQLFAFSASEYSLENLAKPIEASSKKDKKKKSKDKTKKKKNKGKVGEDEDEDDLDGIGAMMEMAPQTPNEKTAMALHGAQPGHSPIPLALNSDPFAAGPQPTSGQNGQTHHTPILNLPSPSYQDQPAPLRNRGESHVISGTSVGKTNKRGHTNPLRSLIHALNLSDFLVELWHSLRFAIDRIRGKEYTREDMRFGRGKFDFGVLQEPEISEQQQRSQGQRPLSLADPAAAVGINGAEQGSDVRQSHPGPNAYFDQGTFSSFGDVPMRGGGGGGGGGAGPSSLSRLMATGHTNPNVPPSGSMGAGNSNGFDGLGVGAGYRQLHSLDTDRADQAYVAYPRAAAAPAGSAYNQAPSLSSPHQLQTAQLAPPPSSAYSPVEGYTYLPPIQRHLHRHMHNYSGSNSATPFMGQEKVVVRLSESDTAATSTAVDNNDSLLGSPALGRAGAGFYERNAAGQKVEMFVPVVMGSAGGMLQQMQQQGQQPQGAEHYQASSFAVGNGRKGSIPRDSTEGQMNQFAVPNSTEAGYQHGYYGQEQYPPQQEEEEEQTVGRVRQPTQQSSNDQVKYSWVEDPRFSGSVYDDDNSPGPSARGSALGISHMDGGVGGTGEGGGGTGYRATSPLAVGMALSTTPSAEEAQQTYLLATAPLQQQQQQHQQQQQQQNFFTPPQPEEHQYRHQNAGHQDGSYYAQSQLQSSQVAYQNGGQQQQRTIPQFTLRPPTGHQSLFEQQYEQYQYQQQQHEQQQQQQQQQQPQHQYQQEPYQQHQYDHGPGPEPTAPGAAVANPQLYELSRAMQLTPSQGSLRSSQRLSSNSGGGLVAVEFDENGRPLSWEPQAF</sequence>
<feature type="transmembrane region" description="Helical" evidence="6">
    <location>
        <begin position="96"/>
        <end position="116"/>
    </location>
</feature>
<name>A0AAN6JPT3_9BASI</name>
<evidence type="ECO:0000256" key="2">
    <source>
        <dbReference type="ARBA" id="ARBA00022692"/>
    </source>
</evidence>
<evidence type="ECO:0000313" key="7">
    <source>
        <dbReference type="EMBL" id="KAK0544847.1"/>
    </source>
</evidence>
<keyword evidence="3 6" id="KW-1133">Transmembrane helix</keyword>